<dbReference type="InterPro" id="IPR000073">
    <property type="entry name" value="AB_hydrolase_1"/>
</dbReference>
<accession>A0A934TTM1</accession>
<comment type="caution">
    <text evidence="2">The sequence shown here is derived from an EMBL/GenBank/DDBJ whole genome shotgun (WGS) entry which is preliminary data.</text>
</comment>
<dbReference type="PANTHER" id="PTHR43433">
    <property type="entry name" value="HYDROLASE, ALPHA/BETA FOLD FAMILY PROTEIN"/>
    <property type="match status" value="1"/>
</dbReference>
<dbReference type="EMBL" id="JAEPWM010000005">
    <property type="protein sequence ID" value="MBK6007194.1"/>
    <property type="molecule type" value="Genomic_DNA"/>
</dbReference>
<evidence type="ECO:0000313" key="3">
    <source>
        <dbReference type="Proteomes" id="UP000630528"/>
    </source>
</evidence>
<gene>
    <name evidence="2" type="ORF">JJB11_13925</name>
</gene>
<evidence type="ECO:0000259" key="1">
    <source>
        <dbReference type="Pfam" id="PF00561"/>
    </source>
</evidence>
<dbReference type="RefSeq" id="WP_201172116.1">
    <property type="nucleotide sequence ID" value="NZ_JAEPWM010000005.1"/>
</dbReference>
<dbReference type="Pfam" id="PF00561">
    <property type="entry name" value="Abhydrolase_1"/>
    <property type="match status" value="1"/>
</dbReference>
<dbReference type="PANTHER" id="PTHR43433:SF5">
    <property type="entry name" value="AB HYDROLASE-1 DOMAIN-CONTAINING PROTEIN"/>
    <property type="match status" value="1"/>
</dbReference>
<organism evidence="2 3">
    <name type="scientific">Ramlibacter ginsenosidimutans</name>
    <dbReference type="NCBI Taxonomy" id="502333"/>
    <lineage>
        <taxon>Bacteria</taxon>
        <taxon>Pseudomonadati</taxon>
        <taxon>Pseudomonadota</taxon>
        <taxon>Betaproteobacteria</taxon>
        <taxon>Burkholderiales</taxon>
        <taxon>Comamonadaceae</taxon>
        <taxon>Ramlibacter</taxon>
    </lineage>
</organism>
<protein>
    <submittedName>
        <fullName evidence="2">Alpha/beta hydrolase</fullName>
    </submittedName>
</protein>
<keyword evidence="3" id="KW-1185">Reference proteome</keyword>
<dbReference type="InterPro" id="IPR050471">
    <property type="entry name" value="AB_hydrolase"/>
</dbReference>
<dbReference type="InterPro" id="IPR029058">
    <property type="entry name" value="AB_hydrolase_fold"/>
</dbReference>
<reference evidence="2" key="1">
    <citation type="journal article" date="2012" name="J. Microbiol. Biotechnol.">
        <title>Ramlibacter ginsenosidimutans sp. nov., with ginsenoside-converting activity.</title>
        <authorList>
            <person name="Wang L."/>
            <person name="An D.S."/>
            <person name="Kim S.G."/>
            <person name="Jin F.X."/>
            <person name="Kim S.C."/>
            <person name="Lee S.T."/>
            <person name="Im W.T."/>
        </authorList>
    </citation>
    <scope>NUCLEOTIDE SEQUENCE</scope>
    <source>
        <strain evidence="2">KACC 17527</strain>
    </source>
</reference>
<dbReference type="AlphaFoldDB" id="A0A934TTM1"/>
<dbReference type="Gene3D" id="3.40.50.1820">
    <property type="entry name" value="alpha/beta hydrolase"/>
    <property type="match status" value="1"/>
</dbReference>
<feature type="domain" description="AB hydrolase-1" evidence="1">
    <location>
        <begin position="31"/>
        <end position="139"/>
    </location>
</feature>
<sequence length="274" mass="28985">MSTTTGEALPFVRVDAGGRSLAACIQGTGEPVVILEVGLGADAASWARVAQGIAQFTRVCWYDRAGRSASDPAPKPRQPGDLVEDARRIARHVSPSRPVVLVGQSLGGLIARLHAYRFPHEVAALVLVDSLHEDQFDACGPLFPAPDGESPVLTSMRAFWSGRWRDPASNPEAIDLVACQVAARSITGLGSLPLRVITASGFTIAGAPFGAAGPALQEQWNHLQARLAMLSTDSAHEVVADSGHFIQSDRPDVIVQTVRDVITKLGKSQFAGPD</sequence>
<dbReference type="GO" id="GO:0016787">
    <property type="term" value="F:hydrolase activity"/>
    <property type="evidence" value="ECO:0007669"/>
    <property type="project" value="UniProtKB-KW"/>
</dbReference>
<proteinExistence type="predicted"/>
<keyword evidence="2" id="KW-0378">Hydrolase</keyword>
<reference evidence="2" key="2">
    <citation type="submission" date="2021-01" db="EMBL/GenBank/DDBJ databases">
        <authorList>
            <person name="Kang M."/>
        </authorList>
    </citation>
    <scope>NUCLEOTIDE SEQUENCE</scope>
    <source>
        <strain evidence="2">KACC 17527</strain>
    </source>
</reference>
<dbReference type="SUPFAM" id="SSF53474">
    <property type="entry name" value="alpha/beta-Hydrolases"/>
    <property type="match status" value="1"/>
</dbReference>
<evidence type="ECO:0000313" key="2">
    <source>
        <dbReference type="EMBL" id="MBK6007194.1"/>
    </source>
</evidence>
<dbReference type="Proteomes" id="UP000630528">
    <property type="component" value="Unassembled WGS sequence"/>
</dbReference>
<name>A0A934TTM1_9BURK</name>